<dbReference type="HOGENOM" id="CLU_061288_2_1_1"/>
<reference evidence="6" key="1">
    <citation type="submission" date="2012-12" db="EMBL/GenBank/DDBJ databases">
        <authorList>
            <person name="Hellsten U."/>
            <person name="Grimwood J."/>
            <person name="Chapman J.A."/>
            <person name="Shapiro H."/>
            <person name="Aerts A."/>
            <person name="Otillar R.P."/>
            <person name="Terry A.Y."/>
            <person name="Boore J.L."/>
            <person name="Simakov O."/>
            <person name="Marletaz F."/>
            <person name="Cho S.-J."/>
            <person name="Edsinger-Gonzales E."/>
            <person name="Havlak P."/>
            <person name="Kuo D.-H."/>
            <person name="Larsson T."/>
            <person name="Lv J."/>
            <person name="Arendt D."/>
            <person name="Savage R."/>
            <person name="Osoegawa K."/>
            <person name="de Jong P."/>
            <person name="Lindberg D.R."/>
            <person name="Seaver E.C."/>
            <person name="Weisblat D.A."/>
            <person name="Putnam N.H."/>
            <person name="Grigoriev I.V."/>
            <person name="Rokhsar D.S."/>
        </authorList>
    </citation>
    <scope>NUCLEOTIDE SEQUENCE</scope>
</reference>
<protein>
    <recommendedName>
        <fullName evidence="3">EF-hand domain-containing protein</fullName>
    </recommendedName>
</protein>
<name>T1ETS5_HELRO</name>
<feature type="domain" description="EF-hand" evidence="3">
    <location>
        <begin position="128"/>
        <end position="163"/>
    </location>
</feature>
<dbReference type="AlphaFoldDB" id="T1ETS5"/>
<dbReference type="Pfam" id="PF13499">
    <property type="entry name" value="EF-hand_7"/>
    <property type="match status" value="1"/>
</dbReference>
<dbReference type="RefSeq" id="XP_009025393.1">
    <property type="nucleotide sequence ID" value="XM_009027145.1"/>
</dbReference>
<gene>
    <name evidence="5" type="primary">20199975</name>
    <name evidence="4" type="ORF">HELRODRAFT_163200</name>
</gene>
<accession>T1ETS5</accession>
<dbReference type="EnsemblMetazoa" id="HelroT163200">
    <property type="protein sequence ID" value="HelroP163200"/>
    <property type="gene ID" value="HelroG163200"/>
</dbReference>
<evidence type="ECO:0000256" key="1">
    <source>
        <dbReference type="ARBA" id="ARBA00022737"/>
    </source>
</evidence>
<evidence type="ECO:0000259" key="3">
    <source>
        <dbReference type="PROSITE" id="PS50222"/>
    </source>
</evidence>
<dbReference type="CDD" id="cd00051">
    <property type="entry name" value="EFh"/>
    <property type="match status" value="1"/>
</dbReference>
<sequence length="169" mass="19291">MAGTDDDFKLIFQDIDKKKLGFITIKELLLTLKNYGYKCFGSSVYMRSFKCKIVLNAALSKDCFERSGLPDDKKLDMQAYLDFMAKGPPVVHKIAMMRRVFNKLDSDRDGVLTKNELREASSVMGGKLSAGEIDKLMLLMDKNENNVVEIEEFISAFFEYDILKREAES</sequence>
<evidence type="ECO:0000313" key="5">
    <source>
        <dbReference type="EnsemblMetazoa" id="HelroP163200"/>
    </source>
</evidence>
<feature type="domain" description="EF-hand" evidence="3">
    <location>
        <begin position="3"/>
        <end position="38"/>
    </location>
</feature>
<reference evidence="4 6" key="2">
    <citation type="journal article" date="2013" name="Nature">
        <title>Insights into bilaterian evolution from three spiralian genomes.</title>
        <authorList>
            <person name="Simakov O."/>
            <person name="Marletaz F."/>
            <person name="Cho S.J."/>
            <person name="Edsinger-Gonzales E."/>
            <person name="Havlak P."/>
            <person name="Hellsten U."/>
            <person name="Kuo D.H."/>
            <person name="Larsson T."/>
            <person name="Lv J."/>
            <person name="Arendt D."/>
            <person name="Savage R."/>
            <person name="Osoegawa K."/>
            <person name="de Jong P."/>
            <person name="Grimwood J."/>
            <person name="Chapman J.A."/>
            <person name="Shapiro H."/>
            <person name="Aerts A."/>
            <person name="Otillar R.P."/>
            <person name="Terry A.Y."/>
            <person name="Boore J.L."/>
            <person name="Grigoriev I.V."/>
            <person name="Lindberg D.R."/>
            <person name="Seaver E.C."/>
            <person name="Weisblat D.A."/>
            <person name="Putnam N.H."/>
            <person name="Rokhsar D.S."/>
        </authorList>
    </citation>
    <scope>NUCLEOTIDE SEQUENCE</scope>
</reference>
<dbReference type="PANTHER" id="PTHR23050">
    <property type="entry name" value="CALCIUM BINDING PROTEIN"/>
    <property type="match status" value="1"/>
</dbReference>
<dbReference type="PROSITE" id="PS00018">
    <property type="entry name" value="EF_HAND_1"/>
    <property type="match status" value="2"/>
</dbReference>
<dbReference type="SUPFAM" id="SSF47473">
    <property type="entry name" value="EF-hand"/>
    <property type="match status" value="1"/>
</dbReference>
<dbReference type="GeneID" id="20199975"/>
<dbReference type="PROSITE" id="PS50222">
    <property type="entry name" value="EF_HAND_2"/>
    <property type="match status" value="3"/>
</dbReference>
<dbReference type="InterPro" id="IPR018247">
    <property type="entry name" value="EF_Hand_1_Ca_BS"/>
</dbReference>
<keyword evidence="6" id="KW-1185">Reference proteome</keyword>
<evidence type="ECO:0000313" key="4">
    <source>
        <dbReference type="EMBL" id="ESN96166.1"/>
    </source>
</evidence>
<dbReference type="STRING" id="6412.T1ETS5"/>
<keyword evidence="2" id="KW-0106">Calcium</keyword>
<dbReference type="EMBL" id="KB097495">
    <property type="protein sequence ID" value="ESN96166.1"/>
    <property type="molecule type" value="Genomic_DNA"/>
</dbReference>
<organism evidence="5 6">
    <name type="scientific">Helobdella robusta</name>
    <name type="common">Californian leech</name>
    <dbReference type="NCBI Taxonomy" id="6412"/>
    <lineage>
        <taxon>Eukaryota</taxon>
        <taxon>Metazoa</taxon>
        <taxon>Spiralia</taxon>
        <taxon>Lophotrochozoa</taxon>
        <taxon>Annelida</taxon>
        <taxon>Clitellata</taxon>
        <taxon>Hirudinea</taxon>
        <taxon>Rhynchobdellida</taxon>
        <taxon>Glossiphoniidae</taxon>
        <taxon>Helobdella</taxon>
    </lineage>
</organism>
<dbReference type="CTD" id="20199975"/>
<dbReference type="Proteomes" id="UP000015101">
    <property type="component" value="Unassembled WGS sequence"/>
</dbReference>
<feature type="domain" description="EF-hand" evidence="3">
    <location>
        <begin position="92"/>
        <end position="127"/>
    </location>
</feature>
<dbReference type="EMBL" id="AMQM01001337">
    <property type="status" value="NOT_ANNOTATED_CDS"/>
    <property type="molecule type" value="Genomic_DNA"/>
</dbReference>
<dbReference type="Gene3D" id="1.10.238.10">
    <property type="entry name" value="EF-hand"/>
    <property type="match status" value="1"/>
</dbReference>
<dbReference type="GO" id="GO:0005509">
    <property type="term" value="F:calcium ion binding"/>
    <property type="evidence" value="ECO:0000318"/>
    <property type="project" value="GO_Central"/>
</dbReference>
<dbReference type="InterPro" id="IPR011992">
    <property type="entry name" value="EF-hand-dom_pair"/>
</dbReference>
<evidence type="ECO:0000256" key="2">
    <source>
        <dbReference type="ARBA" id="ARBA00022837"/>
    </source>
</evidence>
<reference evidence="5" key="3">
    <citation type="submission" date="2015-06" db="UniProtKB">
        <authorList>
            <consortium name="EnsemblMetazoa"/>
        </authorList>
    </citation>
    <scope>IDENTIFICATION</scope>
</reference>
<dbReference type="InterPro" id="IPR002048">
    <property type="entry name" value="EF_hand_dom"/>
</dbReference>
<proteinExistence type="predicted"/>
<dbReference type="KEGG" id="hro:HELRODRAFT_163200"/>
<dbReference type="InParanoid" id="T1ETS5"/>
<keyword evidence="1" id="KW-0677">Repeat</keyword>
<evidence type="ECO:0000313" key="6">
    <source>
        <dbReference type="Proteomes" id="UP000015101"/>
    </source>
</evidence>
<dbReference type="InterPro" id="IPR050145">
    <property type="entry name" value="Centrin_CML-like"/>
</dbReference>
<dbReference type="SMART" id="SM00054">
    <property type="entry name" value="EFh"/>
    <property type="match status" value="3"/>
</dbReference>
<dbReference type="OrthoDB" id="26525at2759"/>